<organism evidence="2 3">
    <name type="scientific">Elysia crispata</name>
    <name type="common">lettuce slug</name>
    <dbReference type="NCBI Taxonomy" id="231223"/>
    <lineage>
        <taxon>Eukaryota</taxon>
        <taxon>Metazoa</taxon>
        <taxon>Spiralia</taxon>
        <taxon>Lophotrochozoa</taxon>
        <taxon>Mollusca</taxon>
        <taxon>Gastropoda</taxon>
        <taxon>Heterobranchia</taxon>
        <taxon>Euthyneura</taxon>
        <taxon>Panpulmonata</taxon>
        <taxon>Sacoglossa</taxon>
        <taxon>Placobranchoidea</taxon>
        <taxon>Plakobranchidae</taxon>
        <taxon>Elysia</taxon>
    </lineage>
</organism>
<evidence type="ECO:0000259" key="1">
    <source>
        <dbReference type="Pfam" id="PF20700"/>
    </source>
</evidence>
<reference evidence="2" key="1">
    <citation type="journal article" date="2023" name="G3 (Bethesda)">
        <title>A reference genome for the long-term kleptoplast-retaining sea slug Elysia crispata morphotype clarki.</title>
        <authorList>
            <person name="Eastman K.E."/>
            <person name="Pendleton A.L."/>
            <person name="Shaikh M.A."/>
            <person name="Suttiyut T."/>
            <person name="Ogas R."/>
            <person name="Tomko P."/>
            <person name="Gavelis G."/>
            <person name="Widhalm J.R."/>
            <person name="Wisecaver J.H."/>
        </authorList>
    </citation>
    <scope>NUCLEOTIDE SEQUENCE</scope>
    <source>
        <strain evidence="2">ECLA1</strain>
    </source>
</reference>
<comment type="caution">
    <text evidence="2">The sequence shown here is derived from an EMBL/GenBank/DDBJ whole genome shotgun (WGS) entry which is preliminary data.</text>
</comment>
<dbReference type="Pfam" id="PF20700">
    <property type="entry name" value="Mutator"/>
    <property type="match status" value="1"/>
</dbReference>
<dbReference type="InterPro" id="IPR049012">
    <property type="entry name" value="Mutator_transp_dom"/>
</dbReference>
<keyword evidence="3" id="KW-1185">Reference proteome</keyword>
<sequence>MPALRPKTFNKIAERLFKEQDGVYSIVLGEIQDEEMVLDMAISCDGTWLTTGHQSHIGIGFVIDVLTGLAIDSHVALAPDHKEEGCAKNFDGTASMIDIRVAEFDWERSVDRNKRRYVIVVSDGDSKAYNKICDIAPYGKTGIEKDECLNHVGKGLGDSTEEPSCRLH</sequence>
<dbReference type="Proteomes" id="UP001283361">
    <property type="component" value="Unassembled WGS sequence"/>
</dbReference>
<dbReference type="AlphaFoldDB" id="A0AAE1AP88"/>
<dbReference type="EMBL" id="JAWDGP010001473">
    <property type="protein sequence ID" value="KAK3791363.1"/>
    <property type="molecule type" value="Genomic_DNA"/>
</dbReference>
<name>A0AAE1AP88_9GAST</name>
<accession>A0AAE1AP88</accession>
<evidence type="ECO:0000313" key="3">
    <source>
        <dbReference type="Proteomes" id="UP001283361"/>
    </source>
</evidence>
<protein>
    <recommendedName>
        <fullName evidence="1">Mutator-like transposase domain-containing protein</fullName>
    </recommendedName>
</protein>
<gene>
    <name evidence="2" type="ORF">RRG08_012545</name>
</gene>
<proteinExistence type="predicted"/>
<evidence type="ECO:0000313" key="2">
    <source>
        <dbReference type="EMBL" id="KAK3791363.1"/>
    </source>
</evidence>
<feature type="domain" description="Mutator-like transposase" evidence="1">
    <location>
        <begin position="33"/>
        <end position="159"/>
    </location>
</feature>